<sequence length="444" mass="49538">MEAAISLSCPPLCDREPSRAVADGAGQTTVELVIRDIAGFIDEPKFTPTGAQYRGRLTLPGVQWTGRGREAFATATVTLEQIADAAESRILWTDQSVQRGIKPTAPSGLPRELSLSDGYPDDRYYVFDSSNADELTDKLLRGERLFLNSLVWNLRPGHFEAYWDDNEKEVTLYSGKVYLPDSHHRHQAILKAVRAFRDRPAAYPKFDPSKEFKVELYFLSREDEGNYFFDKNQRPKPTALSKAYDLTTEDDLSTLAKRVLDKAPSFEAGVNRATDRLSKKAPHFVTLSTLREVMRTFAGSNEVEEAELDGLAATAAEFLEMLAEVRPELRPGTSHLEREQSLASAAVMMHGYAALMQDYGTDLAKLGSERARLTWGERLSLLAPTNEYDHDGWRGDFLSKENPLWQELGVTRVDRESGKILVSNNGGTRARAGTALRRRVGSGT</sequence>
<dbReference type="Proteomes" id="UP000476511">
    <property type="component" value="Unassembled WGS sequence"/>
</dbReference>
<accession>A0A6L5QXW5</accession>
<gene>
    <name evidence="1" type="ORF">GJR97_00115</name>
</gene>
<organism evidence="1 2">
    <name type="scientific">Agromyces kandeliae</name>
    <dbReference type="NCBI Taxonomy" id="2666141"/>
    <lineage>
        <taxon>Bacteria</taxon>
        <taxon>Bacillati</taxon>
        <taxon>Actinomycetota</taxon>
        <taxon>Actinomycetes</taxon>
        <taxon>Micrococcales</taxon>
        <taxon>Microbacteriaceae</taxon>
        <taxon>Agromyces</taxon>
    </lineage>
</organism>
<proteinExistence type="predicted"/>
<reference evidence="1 2" key="1">
    <citation type="submission" date="2019-11" db="EMBL/GenBank/DDBJ databases">
        <title>Agromyces kandeliae sp. nov., isolated from mangrove soil.</title>
        <authorList>
            <person name="Wang R."/>
        </authorList>
    </citation>
    <scope>NUCLEOTIDE SEQUENCE [LARGE SCALE GENOMIC DNA]</scope>
    <source>
        <strain evidence="1 2">Q22</strain>
    </source>
</reference>
<keyword evidence="2" id="KW-1185">Reference proteome</keyword>
<comment type="caution">
    <text evidence="1">The sequence shown here is derived from an EMBL/GenBank/DDBJ whole genome shotgun (WGS) entry which is preliminary data.</text>
</comment>
<dbReference type="EMBL" id="WKJD01000002">
    <property type="protein sequence ID" value="MRX42124.1"/>
    <property type="molecule type" value="Genomic_DNA"/>
</dbReference>
<dbReference type="AlphaFoldDB" id="A0A6L5QXW5"/>
<evidence type="ECO:0000313" key="1">
    <source>
        <dbReference type="EMBL" id="MRX42124.1"/>
    </source>
</evidence>
<evidence type="ECO:0000313" key="2">
    <source>
        <dbReference type="Proteomes" id="UP000476511"/>
    </source>
</evidence>
<protein>
    <submittedName>
        <fullName evidence="1">Uncharacterized protein</fullName>
    </submittedName>
</protein>
<dbReference type="Pfam" id="PF14072">
    <property type="entry name" value="DndB"/>
    <property type="match status" value="1"/>
</dbReference>
<name>A0A6L5QXW5_9MICO</name>
<dbReference type="InterPro" id="IPR017642">
    <property type="entry name" value="DNA_S_mod_DndB"/>
</dbReference>